<sequence>MKTPNGSPVSSPSPKPRRLRNSESSSRFLPSPPNSTTHSAECHSPVRRKSSSPNRRNAIPEDTGPTRHQLWPSSTVAKRNSGTLADHITEDRIIEGKTNTAITIGGSARHVAKLVTPSESPSSKRPVYSNMAPGRLLLDENAKSFSSRRHSCSSRNTLDSEPDVEVGPSSVATTTLRRPRRGTSESNIANMNGESSVVKRFTLKTAIRRANSLAGSYKSSNSSWALSPGRAESPAMSVESMDKPMSFSGFKHHATIPTTKVKGVEKLLNMGFDLFKSKKSGGFGSLSPISFGVNSEVILKLRLFDNRLMQWRFANARAQVVNGTISHKAESNLIGVWDALTKLQRSVLKKKIQFVREKLEMKIASVLYSQMKPLESWVGMERQHLQAITAIKECLHSVVCRVPLLEGARVNMQSTSIALRHAADLTARIKSTLTTLSSSEVDKIAAMLSELAKVVAQEKQLLEEFYDLFQAIYVFEVQERSVKCNLVQLEGWQQNYELQRPLPQITS</sequence>
<evidence type="ECO:0008006" key="5">
    <source>
        <dbReference type="Google" id="ProtNLM"/>
    </source>
</evidence>
<dbReference type="GO" id="GO:0008017">
    <property type="term" value="F:microtubule binding"/>
    <property type="evidence" value="ECO:0007669"/>
    <property type="project" value="TreeGrafter"/>
</dbReference>
<feature type="region of interest" description="Disordered" evidence="2">
    <location>
        <begin position="1"/>
        <end position="83"/>
    </location>
</feature>
<evidence type="ECO:0000256" key="2">
    <source>
        <dbReference type="SAM" id="MobiDB-lite"/>
    </source>
</evidence>
<dbReference type="Proteomes" id="UP001374584">
    <property type="component" value="Unassembled WGS sequence"/>
</dbReference>
<proteinExistence type="inferred from homology"/>
<comment type="similarity">
    <text evidence="1">Belongs to the QWRF family.</text>
</comment>
<feature type="compositionally biased region" description="Polar residues" evidence="2">
    <location>
        <begin position="71"/>
        <end position="83"/>
    </location>
</feature>
<comment type="caution">
    <text evidence="3">The sequence shown here is derived from an EMBL/GenBank/DDBJ whole genome shotgun (WGS) entry which is preliminary data.</text>
</comment>
<dbReference type="AlphaFoldDB" id="A0AAN9LJM2"/>
<feature type="compositionally biased region" description="Low complexity" evidence="2">
    <location>
        <begin position="1"/>
        <end position="12"/>
    </location>
</feature>
<feature type="region of interest" description="Disordered" evidence="2">
    <location>
        <begin position="145"/>
        <end position="189"/>
    </location>
</feature>
<evidence type="ECO:0000313" key="4">
    <source>
        <dbReference type="Proteomes" id="UP001374584"/>
    </source>
</evidence>
<dbReference type="GO" id="GO:0051225">
    <property type="term" value="P:spindle assembly"/>
    <property type="evidence" value="ECO:0007669"/>
    <property type="project" value="TreeGrafter"/>
</dbReference>
<name>A0AAN9LJM2_PHACN</name>
<dbReference type="Pfam" id="PF04484">
    <property type="entry name" value="QWRF"/>
    <property type="match status" value="1"/>
</dbReference>
<keyword evidence="4" id="KW-1185">Reference proteome</keyword>
<dbReference type="EMBL" id="JAYMYR010000010">
    <property type="protein sequence ID" value="KAK7335512.1"/>
    <property type="molecule type" value="Genomic_DNA"/>
</dbReference>
<protein>
    <recommendedName>
        <fullName evidence="5">QWRF motif-containing protein 3</fullName>
    </recommendedName>
</protein>
<dbReference type="PANTHER" id="PTHR31807">
    <property type="entry name" value="AUGMIN FAMILY MEMBER"/>
    <property type="match status" value="1"/>
</dbReference>
<evidence type="ECO:0000256" key="1">
    <source>
        <dbReference type="ARBA" id="ARBA00010016"/>
    </source>
</evidence>
<feature type="compositionally biased region" description="Polar residues" evidence="2">
    <location>
        <begin position="23"/>
        <end position="39"/>
    </location>
</feature>
<dbReference type="InterPro" id="IPR007573">
    <property type="entry name" value="QWRF"/>
</dbReference>
<dbReference type="GO" id="GO:0005880">
    <property type="term" value="C:nuclear microtubule"/>
    <property type="evidence" value="ECO:0007669"/>
    <property type="project" value="TreeGrafter"/>
</dbReference>
<reference evidence="3 4" key="1">
    <citation type="submission" date="2024-01" db="EMBL/GenBank/DDBJ databases">
        <title>The genomes of 5 underutilized Papilionoideae crops provide insights into root nodulation and disease resistanc.</title>
        <authorList>
            <person name="Jiang F."/>
        </authorList>
    </citation>
    <scope>NUCLEOTIDE SEQUENCE [LARGE SCALE GENOMIC DNA]</scope>
    <source>
        <strain evidence="3">JINMINGXINNONG_FW02</strain>
        <tissue evidence="3">Leaves</tissue>
    </source>
</reference>
<accession>A0AAN9LJM2</accession>
<gene>
    <name evidence="3" type="ORF">VNO80_27403</name>
</gene>
<evidence type="ECO:0000313" key="3">
    <source>
        <dbReference type="EMBL" id="KAK7335512.1"/>
    </source>
</evidence>
<dbReference type="PANTHER" id="PTHR31807:SF31">
    <property type="entry name" value="QWRF MOTIF PROTEIN (DUF566)-RELATED"/>
    <property type="match status" value="1"/>
</dbReference>
<organism evidence="3 4">
    <name type="scientific">Phaseolus coccineus</name>
    <name type="common">Scarlet runner bean</name>
    <name type="synonym">Phaseolus multiflorus</name>
    <dbReference type="NCBI Taxonomy" id="3886"/>
    <lineage>
        <taxon>Eukaryota</taxon>
        <taxon>Viridiplantae</taxon>
        <taxon>Streptophyta</taxon>
        <taxon>Embryophyta</taxon>
        <taxon>Tracheophyta</taxon>
        <taxon>Spermatophyta</taxon>
        <taxon>Magnoliopsida</taxon>
        <taxon>eudicotyledons</taxon>
        <taxon>Gunneridae</taxon>
        <taxon>Pentapetalae</taxon>
        <taxon>rosids</taxon>
        <taxon>fabids</taxon>
        <taxon>Fabales</taxon>
        <taxon>Fabaceae</taxon>
        <taxon>Papilionoideae</taxon>
        <taxon>50 kb inversion clade</taxon>
        <taxon>NPAAA clade</taxon>
        <taxon>indigoferoid/millettioid clade</taxon>
        <taxon>Phaseoleae</taxon>
        <taxon>Phaseolus</taxon>
    </lineage>
</organism>
<dbReference type="GO" id="GO:0005737">
    <property type="term" value="C:cytoplasm"/>
    <property type="evidence" value="ECO:0007669"/>
    <property type="project" value="TreeGrafter"/>
</dbReference>